<dbReference type="GO" id="GO:0045039">
    <property type="term" value="P:protein insertion into mitochondrial inner membrane"/>
    <property type="evidence" value="ECO:0007669"/>
    <property type="project" value="InterPro"/>
</dbReference>
<dbReference type="SUPFAM" id="SSF47769">
    <property type="entry name" value="SAM/Pointed domain"/>
    <property type="match status" value="1"/>
</dbReference>
<dbReference type="InterPro" id="IPR001660">
    <property type="entry name" value="SAM"/>
</dbReference>
<dbReference type="AlphaFoldDB" id="A0A830H313"/>
<dbReference type="GO" id="GO:0042721">
    <property type="term" value="C:TIM22 mitochondrial import inner membrane insertion complex"/>
    <property type="evidence" value="ECO:0007669"/>
    <property type="project" value="InterPro"/>
</dbReference>
<evidence type="ECO:0000259" key="5">
    <source>
        <dbReference type="Pfam" id="PF07647"/>
    </source>
</evidence>
<dbReference type="GO" id="GO:0009706">
    <property type="term" value="C:chloroplast inner membrane"/>
    <property type="evidence" value="ECO:0007669"/>
    <property type="project" value="TreeGrafter"/>
</dbReference>
<reference evidence="6" key="1">
    <citation type="submission" date="2020-10" db="EMBL/GenBank/DDBJ databases">
        <title>Unveiling of a novel bifunctional photoreceptor, Dualchrome1, isolated from a cosmopolitan green alga.</title>
        <authorList>
            <person name="Suzuki S."/>
            <person name="Kawachi M."/>
        </authorList>
    </citation>
    <scope>NUCLEOTIDE SEQUENCE</scope>
    <source>
        <strain evidence="6">NIES 2893</strain>
    </source>
</reference>
<feature type="domain" description="SAM" evidence="5">
    <location>
        <begin position="179"/>
        <end position="227"/>
    </location>
</feature>
<sequence length="282" mass="29364">MFDQIDAKRKETMAAIDTWARKQPPVVECALIGVGGGVQGAFIGGIMGGMSKMDPNQPAPGMANPQQSMMMNQSPLIMARNFAVLTGSNAGLTAAIKKMRNGKDDVQGAMMASFGSGAAFSLVSGMANAQGQGVVPGMVSTGVVFALMQGAIYQIGKALGGGEKTPETEAEYVYTKGMLNTLGLNKYEKAFMKNQLSDRCLPLLNESSLQDCKIPAGPRLLILNHIDAYYRSWTPPPIPVAVPAGAATSALSNSTVLTPAAAGTTEQPVKSCCAKKNQAATA</sequence>
<protein>
    <recommendedName>
        <fullName evidence="5">SAM domain-containing protein</fullName>
    </recommendedName>
</protein>
<gene>
    <name evidence="6" type="ORF">PPROV_000025100</name>
</gene>
<keyword evidence="7" id="KW-1185">Reference proteome</keyword>
<dbReference type="OrthoDB" id="507126at2759"/>
<dbReference type="Proteomes" id="UP000660262">
    <property type="component" value="Unassembled WGS sequence"/>
</dbReference>
<keyword evidence="2" id="KW-0812">Transmembrane</keyword>
<organism evidence="6 7">
    <name type="scientific">Pycnococcus provasolii</name>
    <dbReference type="NCBI Taxonomy" id="41880"/>
    <lineage>
        <taxon>Eukaryota</taxon>
        <taxon>Viridiplantae</taxon>
        <taxon>Chlorophyta</taxon>
        <taxon>Pseudoscourfieldiophyceae</taxon>
        <taxon>Pseudoscourfieldiales</taxon>
        <taxon>Pycnococcaceae</taxon>
        <taxon>Pycnococcus</taxon>
    </lineage>
</organism>
<evidence type="ECO:0000256" key="1">
    <source>
        <dbReference type="ARBA" id="ARBA00004141"/>
    </source>
</evidence>
<dbReference type="Pfam" id="PF07647">
    <property type="entry name" value="SAM_2"/>
    <property type="match status" value="1"/>
</dbReference>
<dbReference type="CDD" id="cd09487">
    <property type="entry name" value="SAM_superfamily"/>
    <property type="match status" value="1"/>
</dbReference>
<evidence type="ECO:0000256" key="4">
    <source>
        <dbReference type="ARBA" id="ARBA00023136"/>
    </source>
</evidence>
<dbReference type="Gene3D" id="1.10.150.50">
    <property type="entry name" value="Transcription Factor, Ets-1"/>
    <property type="match status" value="1"/>
</dbReference>
<dbReference type="EMBL" id="BNJQ01000001">
    <property type="protein sequence ID" value="GHP01495.1"/>
    <property type="molecule type" value="Genomic_DNA"/>
</dbReference>
<comment type="subcellular location">
    <subcellularLocation>
        <location evidence="1">Membrane</location>
        <topology evidence="1">Multi-pass membrane protein</topology>
    </subcellularLocation>
</comment>
<evidence type="ECO:0000256" key="3">
    <source>
        <dbReference type="ARBA" id="ARBA00022989"/>
    </source>
</evidence>
<comment type="caution">
    <text evidence="6">The sequence shown here is derived from an EMBL/GenBank/DDBJ whole genome shotgun (WGS) entry which is preliminary data.</text>
</comment>
<dbReference type="PANTHER" id="PTHR14110">
    <property type="entry name" value="MITOCHONDRIAL IMPORT INNER MEMBRANE TRANSLOCASE SUBUNIT TIM22"/>
    <property type="match status" value="1"/>
</dbReference>
<name>A0A830H313_9CHLO</name>
<proteinExistence type="predicted"/>
<dbReference type="GO" id="GO:0008320">
    <property type="term" value="F:protein transmembrane transporter activity"/>
    <property type="evidence" value="ECO:0007669"/>
    <property type="project" value="TreeGrafter"/>
</dbReference>
<dbReference type="PANTHER" id="PTHR14110:SF6">
    <property type="entry name" value="OS04G0405100 PROTEIN"/>
    <property type="match status" value="1"/>
</dbReference>
<keyword evidence="3" id="KW-1133">Transmembrane helix</keyword>
<keyword evidence="4" id="KW-0472">Membrane</keyword>
<dbReference type="InterPro" id="IPR013761">
    <property type="entry name" value="SAM/pointed_sf"/>
</dbReference>
<accession>A0A830H313</accession>
<dbReference type="InterPro" id="IPR039175">
    <property type="entry name" value="TIM22"/>
</dbReference>
<dbReference type="Pfam" id="PF02466">
    <property type="entry name" value="Tim17"/>
    <property type="match status" value="1"/>
</dbReference>
<evidence type="ECO:0000313" key="7">
    <source>
        <dbReference type="Proteomes" id="UP000660262"/>
    </source>
</evidence>
<dbReference type="GO" id="GO:0045036">
    <property type="term" value="P:protein targeting to chloroplast"/>
    <property type="evidence" value="ECO:0007669"/>
    <property type="project" value="TreeGrafter"/>
</dbReference>
<evidence type="ECO:0000256" key="2">
    <source>
        <dbReference type="ARBA" id="ARBA00022692"/>
    </source>
</evidence>
<evidence type="ECO:0000313" key="6">
    <source>
        <dbReference type="EMBL" id="GHP01495.1"/>
    </source>
</evidence>